<evidence type="ECO:0000259" key="1">
    <source>
        <dbReference type="Pfam" id="PF19040"/>
    </source>
</evidence>
<proteinExistence type="predicted"/>
<organism evidence="2 3">
    <name type="scientific">Leucobacter insecticola</name>
    <dbReference type="NCBI Taxonomy" id="2714934"/>
    <lineage>
        <taxon>Bacteria</taxon>
        <taxon>Bacillati</taxon>
        <taxon>Actinomycetota</taxon>
        <taxon>Actinomycetes</taxon>
        <taxon>Micrococcales</taxon>
        <taxon>Microbacteriaceae</taxon>
        <taxon>Leucobacter</taxon>
    </lineage>
</organism>
<keyword evidence="3" id="KW-1185">Reference proteome</keyword>
<dbReference type="InterPro" id="IPR043968">
    <property type="entry name" value="SGNH"/>
</dbReference>
<sequence length="207" mass="22832">MLFGDSHAEQLIPPMQQLAAREGWNLRVETRSGCGVFGVSRDALQQDADRCVEWSEQEVRAIESDPTISTVVIVIRSDLVVGEPDPAPILSRLRDAGKQVIVFRDLPTVELFDAQGKRMTGPACLAAQESRDDACSWEAAQDLDWLTAAAHQLDIDVVDLQDLLCPDGTCHMITGDLVVYTDDNHFTGTFAKSLTGWLQRELVPLVK</sequence>
<dbReference type="EMBL" id="CP049934">
    <property type="protein sequence ID" value="QIM15855.1"/>
    <property type="molecule type" value="Genomic_DNA"/>
</dbReference>
<gene>
    <name evidence="2" type="ORF">G7067_04590</name>
</gene>
<dbReference type="KEGG" id="lins:G7067_04590"/>
<protein>
    <recommendedName>
        <fullName evidence="1">SGNH domain-containing protein</fullName>
    </recommendedName>
</protein>
<accession>A0A6G8FHL1</accession>
<name>A0A6G8FHL1_9MICO</name>
<dbReference type="AlphaFoldDB" id="A0A6G8FHL1"/>
<dbReference type="Proteomes" id="UP000501387">
    <property type="component" value="Chromosome"/>
</dbReference>
<feature type="domain" description="SGNH" evidence="1">
    <location>
        <begin position="1"/>
        <end position="194"/>
    </location>
</feature>
<evidence type="ECO:0000313" key="2">
    <source>
        <dbReference type="EMBL" id="QIM15855.1"/>
    </source>
</evidence>
<dbReference type="Pfam" id="PF19040">
    <property type="entry name" value="SGNH"/>
    <property type="match status" value="1"/>
</dbReference>
<reference evidence="2 3" key="1">
    <citation type="submission" date="2020-03" db="EMBL/GenBank/DDBJ databases">
        <title>Leucobacter sp. nov., isolated from beetles.</title>
        <authorList>
            <person name="Hyun D.-W."/>
            <person name="Bae J.-W."/>
        </authorList>
    </citation>
    <scope>NUCLEOTIDE SEQUENCE [LARGE SCALE GENOMIC DNA]</scope>
    <source>
        <strain evidence="2 3">HDW9B</strain>
    </source>
</reference>
<evidence type="ECO:0000313" key="3">
    <source>
        <dbReference type="Proteomes" id="UP000501387"/>
    </source>
</evidence>